<dbReference type="Gene3D" id="3.30.2090.10">
    <property type="entry name" value="Multidrug efflux transporter AcrB TolC docking domain, DN and DC subdomains"/>
    <property type="match status" value="2"/>
</dbReference>
<dbReference type="PANTHER" id="PTHR32063:SF4">
    <property type="entry name" value="SLR6043 PROTEIN"/>
    <property type="match status" value="1"/>
</dbReference>
<gene>
    <name evidence="2" type="ORF">CRENPOLYSF2_2000002</name>
</gene>
<dbReference type="InterPro" id="IPR001036">
    <property type="entry name" value="Acrflvin-R"/>
</dbReference>
<organism evidence="2 3">
    <name type="scientific">Crenothrix polyspora</name>
    <dbReference type="NCBI Taxonomy" id="360316"/>
    <lineage>
        <taxon>Bacteria</taxon>
        <taxon>Pseudomonadati</taxon>
        <taxon>Pseudomonadota</taxon>
        <taxon>Gammaproteobacteria</taxon>
        <taxon>Methylococcales</taxon>
        <taxon>Crenotrichaceae</taxon>
        <taxon>Crenothrix</taxon>
    </lineage>
</organism>
<dbReference type="EMBL" id="FUKJ01000114">
    <property type="protein sequence ID" value="SJM91075.1"/>
    <property type="molecule type" value="Genomic_DNA"/>
</dbReference>
<dbReference type="Proteomes" id="UP000195442">
    <property type="component" value="Unassembled WGS sequence"/>
</dbReference>
<dbReference type="GO" id="GO:0042910">
    <property type="term" value="F:xenobiotic transmembrane transporter activity"/>
    <property type="evidence" value="ECO:0007669"/>
    <property type="project" value="TreeGrafter"/>
</dbReference>
<evidence type="ECO:0000313" key="2">
    <source>
        <dbReference type="EMBL" id="SJM91075.1"/>
    </source>
</evidence>
<dbReference type="SUPFAM" id="SSF82714">
    <property type="entry name" value="Multidrug efflux transporter AcrB TolC docking domain, DN and DC subdomains"/>
    <property type="match status" value="2"/>
</dbReference>
<feature type="transmembrane region" description="Helical" evidence="1">
    <location>
        <begin position="531"/>
        <end position="550"/>
    </location>
</feature>
<proteinExistence type="predicted"/>
<feature type="transmembrane region" description="Helical" evidence="1">
    <location>
        <begin position="981"/>
        <end position="1000"/>
    </location>
</feature>
<dbReference type="RefSeq" id="WP_087146374.1">
    <property type="nucleotide sequence ID" value="NZ_FUKJ01000114.1"/>
</dbReference>
<accession>A0A1R4H494</accession>
<dbReference type="Gene3D" id="3.30.70.1320">
    <property type="entry name" value="Multidrug efflux transporter AcrB pore domain like"/>
    <property type="match status" value="1"/>
</dbReference>
<dbReference type="PANTHER" id="PTHR32063">
    <property type="match status" value="1"/>
</dbReference>
<dbReference type="Gene3D" id="3.30.70.1440">
    <property type="entry name" value="Multidrug efflux transporter AcrB pore domain"/>
    <property type="match status" value="1"/>
</dbReference>
<keyword evidence="3" id="KW-1185">Reference proteome</keyword>
<dbReference type="Pfam" id="PF00873">
    <property type="entry name" value="ACR_tran"/>
    <property type="match status" value="1"/>
</dbReference>
<dbReference type="SUPFAM" id="SSF82693">
    <property type="entry name" value="Multidrug efflux transporter AcrB pore domain, PN1, PN2, PC1 and PC2 subdomains"/>
    <property type="match status" value="2"/>
</dbReference>
<sequence length="1044" mass="113575">MLAALVRFSIRYYGVVIALAVLILLYGAYRFTTAGLDIFPELSPKQVIIQTESPGLAAEQVEVLVTQTIETAVSGLIDMKSVHSESIQGLSVVTVIFAENTDVYRNRQLVSERLSALSAKLPVGITPMLVPLSSSSATVLTIGLSWDNNNLMPLRSLVDWTIVPRLLAVPGVADVNVFGGDIQQLQIQVDPDTLKRFNLALDDIVQAASQAGAIQGSGFIENANQRFTLQITGQPVTPEQFAKIIVKREQGRNVTLGEVSHITYAPEPAIGAAQIMGKPAIVMMVIGQYNANTLSVSRQVEQALKEFEPIFSKQAIHFYSHLFRPADYIERSLANLSEHLVIGALFVLIVLYLFLFNVRVALISMLAIPVSLTGAIIVLLEAGVNLNIMVLGGLAIALGEVVDDAIIDVENIFRRLRENQNLSQPLAVAQVIHAASLEVRSSVVYASFIVALVFVPLLTLEGITGRLFAPLGYSYILAILVSLLVALTLVPALCYALLHHRMDKVVEPPLIHWLKPLYGKVLNVVFKHFKVVAVCCLAVCLLGLSALFKVDNKFLPELREGHYIVHTTSLPGTSLQESLRIGTKLTEQFTKISGVQSVSQWAGRAERGADTYGSHYSEYEVRLDPLSGKQQQHIKDKLRAILADFPGILFEVNTFLTERVDETISGYTSPVVVNIYGNDLNELDAKAQAVAAIMRQIPGAADVQVRSPLGTPMLQVNMALDQLGFWGVLPAQVMAVLQTAYETRSVGKNTQGNKIYDIAVTLVPELRGQTESIAKLAVRSQEGALVALEQLADIRHAVGRYNVLHQGAQRRQTITSNVINRDLTAFMDELRTRVLKDIVWLPGTKTTGSQSSNPTVQSNWGLSYPEFTGAAIEQARARHDLILHALLASVGVLIFIYIAIGSLRHVCLTLLNVPFALIGGVIAVLLTGATVSVGSVVGFVTLFGITVRNSIMLLSHYHHLVETEGKIWNKETAILGAQQRFPSVLMTALVTALAMLPVAFNSDNPGLEIMGPMAAIIVGGLTSSTVLNLLLLPSILLRYGKFLH</sequence>
<dbReference type="InterPro" id="IPR027463">
    <property type="entry name" value="AcrB_DN_DC_subdom"/>
</dbReference>
<dbReference type="Gene3D" id="3.30.70.1430">
    <property type="entry name" value="Multidrug efflux transporter AcrB pore domain"/>
    <property type="match status" value="2"/>
</dbReference>
<dbReference type="OrthoDB" id="9758757at2"/>
<dbReference type="GO" id="GO:0005886">
    <property type="term" value="C:plasma membrane"/>
    <property type="evidence" value="ECO:0007669"/>
    <property type="project" value="TreeGrafter"/>
</dbReference>
<name>A0A1R4H494_9GAMM</name>
<protein>
    <submittedName>
        <fullName evidence="2">Acriflavin resistance protein</fullName>
    </submittedName>
</protein>
<dbReference type="SUPFAM" id="SSF82866">
    <property type="entry name" value="Multidrug efflux transporter AcrB transmembrane domain"/>
    <property type="match status" value="2"/>
</dbReference>
<feature type="transmembrane region" description="Helical" evidence="1">
    <location>
        <begin position="12"/>
        <end position="29"/>
    </location>
</feature>
<dbReference type="PRINTS" id="PR00702">
    <property type="entry name" value="ACRIFLAVINRP"/>
</dbReference>
<keyword evidence="1" id="KW-0472">Membrane</keyword>
<feature type="transmembrane region" description="Helical" evidence="1">
    <location>
        <begin position="443"/>
        <end position="463"/>
    </location>
</feature>
<dbReference type="AlphaFoldDB" id="A0A1R4H494"/>
<reference evidence="3" key="1">
    <citation type="submission" date="2017-02" db="EMBL/GenBank/DDBJ databases">
        <authorList>
            <person name="Daims H."/>
        </authorList>
    </citation>
    <scope>NUCLEOTIDE SEQUENCE [LARGE SCALE GENOMIC DNA]</scope>
</reference>
<feature type="transmembrane region" description="Helical" evidence="1">
    <location>
        <begin position="915"/>
        <end position="945"/>
    </location>
</feature>
<evidence type="ECO:0000313" key="3">
    <source>
        <dbReference type="Proteomes" id="UP000195442"/>
    </source>
</evidence>
<feature type="transmembrane region" description="Helical" evidence="1">
    <location>
        <begin position="475"/>
        <end position="498"/>
    </location>
</feature>
<feature type="transmembrane region" description="Helical" evidence="1">
    <location>
        <begin position="881"/>
        <end position="903"/>
    </location>
</feature>
<feature type="transmembrane region" description="Helical" evidence="1">
    <location>
        <begin position="1012"/>
        <end position="1037"/>
    </location>
</feature>
<evidence type="ECO:0000256" key="1">
    <source>
        <dbReference type="SAM" id="Phobius"/>
    </source>
</evidence>
<keyword evidence="1" id="KW-1133">Transmembrane helix</keyword>
<keyword evidence="1" id="KW-0812">Transmembrane</keyword>
<feature type="transmembrane region" description="Helical" evidence="1">
    <location>
        <begin position="340"/>
        <end position="362"/>
    </location>
</feature>
<dbReference type="Gene3D" id="1.20.1640.10">
    <property type="entry name" value="Multidrug efflux transporter AcrB transmembrane domain"/>
    <property type="match status" value="2"/>
</dbReference>
<feature type="transmembrane region" description="Helical" evidence="1">
    <location>
        <begin position="374"/>
        <end position="398"/>
    </location>
</feature>